<comment type="function">
    <text evidence="4">Catalyzes the reduction of 1-pyrroline-5-carboxylate (PCA) to L-proline.</text>
</comment>
<dbReference type="InterPro" id="IPR028939">
    <property type="entry name" value="P5C_Rdtase_cat_N"/>
</dbReference>
<comment type="caution">
    <text evidence="9">The sequence shown here is derived from an EMBL/GenBank/DDBJ whole genome shotgun (WGS) entry which is preliminary data.</text>
</comment>
<proteinExistence type="inferred from homology"/>
<feature type="domain" description="Pyrroline-5-carboxylate reductase dimerisation" evidence="8">
    <location>
        <begin position="173"/>
        <end position="275"/>
    </location>
</feature>
<evidence type="ECO:0000256" key="6">
    <source>
        <dbReference type="PIRSR" id="PIRSR000193-1"/>
    </source>
</evidence>
<gene>
    <name evidence="4 9" type="primary">proC</name>
    <name evidence="9" type="ORF">HBA54_22245</name>
</gene>
<dbReference type="SUPFAM" id="SSF51735">
    <property type="entry name" value="NAD(P)-binding Rossmann-fold domains"/>
    <property type="match status" value="1"/>
</dbReference>
<protein>
    <recommendedName>
        <fullName evidence="4 5">Pyrroline-5-carboxylate reductase</fullName>
        <shortName evidence="4">P5C reductase</shortName>
        <shortName evidence="4">P5CR</shortName>
        <ecNumber evidence="4 5">1.5.1.2</ecNumber>
    </recommendedName>
    <alternativeName>
        <fullName evidence="4">PCA reductase</fullName>
    </alternativeName>
</protein>
<sequence>MRDPRVTRVVLIGAGRMGHAMLVGWLRELRPSHEFHVVDPGVCDAVAALRKRLANPGSLVHYASAQDLPDDLAADVIVLATKPRIIAAALQAMPKPTALNAVVISVAAGVGIADIQQHLHGNLSTVRVMPNIGASVGYSVSAGFADASTKPDGRVHVELLFQAIGTFSWLESEDQLHAVTALSGSGPAYVFAMCEAMIMAGIEQGLDDTTARSLAIATVSAAGRLLENCPDPGLLRETVTSPNGTTAAGLAVLGKENVLERLVWQTLDAARQRSISLSNF</sequence>
<comment type="subcellular location">
    <subcellularLocation>
        <location evidence="4">Cytoplasm</location>
    </subcellularLocation>
</comment>
<dbReference type="PIRSF" id="PIRSF000193">
    <property type="entry name" value="Pyrrol-5-carb_rd"/>
    <property type="match status" value="1"/>
</dbReference>
<keyword evidence="10" id="KW-1185">Reference proteome</keyword>
<evidence type="ECO:0000259" key="8">
    <source>
        <dbReference type="Pfam" id="PF14748"/>
    </source>
</evidence>
<dbReference type="HAMAP" id="MF_01925">
    <property type="entry name" value="P5C_reductase"/>
    <property type="match status" value="1"/>
</dbReference>
<comment type="catalytic activity">
    <reaction evidence="4">
        <text>L-proline + NADP(+) = (S)-1-pyrroline-5-carboxylate + NADPH + 2 H(+)</text>
        <dbReference type="Rhea" id="RHEA:14109"/>
        <dbReference type="ChEBI" id="CHEBI:15378"/>
        <dbReference type="ChEBI" id="CHEBI:17388"/>
        <dbReference type="ChEBI" id="CHEBI:57783"/>
        <dbReference type="ChEBI" id="CHEBI:58349"/>
        <dbReference type="ChEBI" id="CHEBI:60039"/>
        <dbReference type="EC" id="1.5.1.2"/>
    </reaction>
</comment>
<evidence type="ECO:0000313" key="9">
    <source>
        <dbReference type="EMBL" id="NIA71324.1"/>
    </source>
</evidence>
<organism evidence="9 10">
    <name type="scientific">Pelagibius litoralis</name>
    <dbReference type="NCBI Taxonomy" id="374515"/>
    <lineage>
        <taxon>Bacteria</taxon>
        <taxon>Pseudomonadati</taxon>
        <taxon>Pseudomonadota</taxon>
        <taxon>Alphaproteobacteria</taxon>
        <taxon>Rhodospirillales</taxon>
        <taxon>Rhodovibrionaceae</taxon>
        <taxon>Pelagibius</taxon>
    </lineage>
</organism>
<keyword evidence="3 4" id="KW-0560">Oxidoreductase</keyword>
<dbReference type="InterPro" id="IPR036291">
    <property type="entry name" value="NAD(P)-bd_dom_sf"/>
</dbReference>
<name>A0A967KDB5_9PROT</name>
<dbReference type="Gene3D" id="3.40.50.720">
    <property type="entry name" value="NAD(P)-binding Rossmann-like Domain"/>
    <property type="match status" value="1"/>
</dbReference>
<keyword evidence="4" id="KW-0963">Cytoplasm</keyword>
<evidence type="ECO:0000256" key="1">
    <source>
        <dbReference type="ARBA" id="ARBA00005525"/>
    </source>
</evidence>
<dbReference type="PANTHER" id="PTHR11645:SF0">
    <property type="entry name" value="PYRROLINE-5-CARBOXYLATE REDUCTASE 3"/>
    <property type="match status" value="1"/>
</dbReference>
<dbReference type="RefSeq" id="WP_167228844.1">
    <property type="nucleotide sequence ID" value="NZ_JAAQPH010000021.1"/>
</dbReference>
<dbReference type="GO" id="GO:0055129">
    <property type="term" value="P:L-proline biosynthetic process"/>
    <property type="evidence" value="ECO:0007669"/>
    <property type="project" value="UniProtKB-UniRule"/>
</dbReference>
<dbReference type="Pfam" id="PF14748">
    <property type="entry name" value="P5CR_dimer"/>
    <property type="match status" value="1"/>
</dbReference>
<dbReference type="InterPro" id="IPR029036">
    <property type="entry name" value="P5CR_dimer"/>
</dbReference>
<dbReference type="Proteomes" id="UP000761264">
    <property type="component" value="Unassembled WGS sequence"/>
</dbReference>
<dbReference type="GO" id="GO:0005737">
    <property type="term" value="C:cytoplasm"/>
    <property type="evidence" value="ECO:0007669"/>
    <property type="project" value="UniProtKB-SubCell"/>
</dbReference>
<dbReference type="PANTHER" id="PTHR11645">
    <property type="entry name" value="PYRROLINE-5-CARBOXYLATE REDUCTASE"/>
    <property type="match status" value="1"/>
</dbReference>
<keyword evidence="2 4" id="KW-0521">NADP</keyword>
<evidence type="ECO:0000259" key="7">
    <source>
        <dbReference type="Pfam" id="PF03807"/>
    </source>
</evidence>
<dbReference type="FunFam" id="1.10.3730.10:FF:000001">
    <property type="entry name" value="Pyrroline-5-carboxylate reductase"/>
    <property type="match status" value="1"/>
</dbReference>
<comment type="pathway">
    <text evidence="4">Amino-acid biosynthesis; L-proline biosynthesis; L-proline from L-glutamate 5-semialdehyde: step 1/1.</text>
</comment>
<dbReference type="SUPFAM" id="SSF48179">
    <property type="entry name" value="6-phosphogluconate dehydrogenase C-terminal domain-like"/>
    <property type="match status" value="1"/>
</dbReference>
<accession>A0A967KDB5</accession>
<dbReference type="InterPro" id="IPR000304">
    <property type="entry name" value="Pyrroline-COOH_reductase"/>
</dbReference>
<feature type="binding site" evidence="6">
    <location>
        <begin position="12"/>
        <end position="17"/>
    </location>
    <ligand>
        <name>NADP(+)</name>
        <dbReference type="ChEBI" id="CHEBI:58349"/>
    </ligand>
</feature>
<dbReference type="InterPro" id="IPR008927">
    <property type="entry name" value="6-PGluconate_DH-like_C_sf"/>
</dbReference>
<feature type="binding site" evidence="6">
    <location>
        <begin position="80"/>
        <end position="83"/>
    </location>
    <ligand>
        <name>NADP(+)</name>
        <dbReference type="ChEBI" id="CHEBI:58349"/>
    </ligand>
</feature>
<dbReference type="EC" id="1.5.1.2" evidence="4 5"/>
<evidence type="ECO:0000256" key="5">
    <source>
        <dbReference type="NCBIfam" id="TIGR00112"/>
    </source>
</evidence>
<dbReference type="EMBL" id="JAAQPH010000021">
    <property type="protein sequence ID" value="NIA71324.1"/>
    <property type="molecule type" value="Genomic_DNA"/>
</dbReference>
<evidence type="ECO:0000256" key="3">
    <source>
        <dbReference type="ARBA" id="ARBA00023002"/>
    </source>
</evidence>
<comment type="catalytic activity">
    <reaction evidence="4">
        <text>L-proline + NAD(+) = (S)-1-pyrroline-5-carboxylate + NADH + 2 H(+)</text>
        <dbReference type="Rhea" id="RHEA:14105"/>
        <dbReference type="ChEBI" id="CHEBI:15378"/>
        <dbReference type="ChEBI" id="CHEBI:17388"/>
        <dbReference type="ChEBI" id="CHEBI:57540"/>
        <dbReference type="ChEBI" id="CHEBI:57945"/>
        <dbReference type="ChEBI" id="CHEBI:60039"/>
        <dbReference type="EC" id="1.5.1.2"/>
    </reaction>
</comment>
<dbReference type="AlphaFoldDB" id="A0A967KDB5"/>
<comment type="similarity">
    <text evidence="1 4">Belongs to the pyrroline-5-carboxylate reductase family.</text>
</comment>
<feature type="domain" description="Pyrroline-5-carboxylate reductase catalytic N-terminal" evidence="7">
    <location>
        <begin position="8"/>
        <end position="109"/>
    </location>
</feature>
<keyword evidence="4" id="KW-0028">Amino-acid biosynthesis</keyword>
<dbReference type="Gene3D" id="1.10.3730.10">
    <property type="entry name" value="ProC C-terminal domain-like"/>
    <property type="match status" value="1"/>
</dbReference>
<reference evidence="9" key="1">
    <citation type="submission" date="2020-03" db="EMBL/GenBank/DDBJ databases">
        <title>Genome of Pelagibius litoralis DSM 21314T.</title>
        <authorList>
            <person name="Wang G."/>
        </authorList>
    </citation>
    <scope>NUCLEOTIDE SEQUENCE</scope>
    <source>
        <strain evidence="9">DSM 21314</strain>
    </source>
</reference>
<dbReference type="Pfam" id="PF03807">
    <property type="entry name" value="F420_oxidored"/>
    <property type="match status" value="1"/>
</dbReference>
<evidence type="ECO:0000256" key="2">
    <source>
        <dbReference type="ARBA" id="ARBA00022857"/>
    </source>
</evidence>
<dbReference type="NCBIfam" id="TIGR00112">
    <property type="entry name" value="proC"/>
    <property type="match status" value="1"/>
</dbReference>
<evidence type="ECO:0000313" key="10">
    <source>
        <dbReference type="Proteomes" id="UP000761264"/>
    </source>
</evidence>
<evidence type="ECO:0000256" key="4">
    <source>
        <dbReference type="HAMAP-Rule" id="MF_01925"/>
    </source>
</evidence>
<dbReference type="GO" id="GO:0004735">
    <property type="term" value="F:pyrroline-5-carboxylate reductase activity"/>
    <property type="evidence" value="ECO:0007669"/>
    <property type="project" value="UniProtKB-UniRule"/>
</dbReference>
<keyword evidence="4" id="KW-0641">Proline biosynthesis</keyword>